<evidence type="ECO:0000313" key="3">
    <source>
        <dbReference type="Proteomes" id="UP000698240"/>
    </source>
</evidence>
<name>A0AA90XUI2_9GAMM</name>
<feature type="signal peptide" evidence="1">
    <location>
        <begin position="1"/>
        <end position="22"/>
    </location>
</feature>
<keyword evidence="1" id="KW-0732">Signal</keyword>
<accession>A0AA90XUI2</accession>
<comment type="caution">
    <text evidence="2">The sequence shown here is derived from an EMBL/GenBank/DDBJ whole genome shotgun (WGS) entry which is preliminary data.</text>
</comment>
<dbReference type="InterPro" id="IPR010546">
    <property type="entry name" value="DUF1120"/>
</dbReference>
<gene>
    <name evidence="2" type="ORF">HB980_16150</name>
</gene>
<feature type="chain" id="PRO_5041669902" evidence="1">
    <location>
        <begin position="23"/>
        <end position="211"/>
    </location>
</feature>
<organism evidence="2 3">
    <name type="scientific">Yersinia massiliensis</name>
    <dbReference type="NCBI Taxonomy" id="419257"/>
    <lineage>
        <taxon>Bacteria</taxon>
        <taxon>Pseudomonadati</taxon>
        <taxon>Pseudomonadota</taxon>
        <taxon>Gammaproteobacteria</taxon>
        <taxon>Enterobacterales</taxon>
        <taxon>Yersiniaceae</taxon>
        <taxon>Yersinia</taxon>
    </lineage>
</organism>
<sequence length="211" mass="22149">MKMQFVNLTIFSSLFLSLIVQAATPTPELKVKGSIGVPTCTINVPDGGVYNVGNISAATIQPTTSVILPTITKTWTISCDGSTYLSFTPTDNRKSSVSNTTAIHNFGLGFVNGTGKIGYFRTGLSNAKVDGESSFFYYLENGFQGGHTTETLTNNLPFGWAQNATTAKAGKVFSADLTVTPVLASSATMGGAITENINVDGSVTLSFAYGI</sequence>
<proteinExistence type="predicted"/>
<dbReference type="Proteomes" id="UP000698240">
    <property type="component" value="Unassembled WGS sequence"/>
</dbReference>
<dbReference type="AlphaFoldDB" id="A0AA90XUI2"/>
<protein>
    <submittedName>
        <fullName evidence="2">DUF1120 domain-containing protein</fullName>
    </submittedName>
</protein>
<dbReference type="RefSeq" id="WP_167311533.1">
    <property type="nucleotide sequence ID" value="NZ_CP110790.1"/>
</dbReference>
<dbReference type="Pfam" id="PF06551">
    <property type="entry name" value="DUF1120"/>
    <property type="match status" value="1"/>
</dbReference>
<evidence type="ECO:0000256" key="1">
    <source>
        <dbReference type="SAM" id="SignalP"/>
    </source>
</evidence>
<evidence type="ECO:0000313" key="2">
    <source>
        <dbReference type="EMBL" id="NIL28070.1"/>
    </source>
</evidence>
<reference evidence="2" key="1">
    <citation type="submission" date="2020-03" db="EMBL/GenBank/DDBJ databases">
        <authorList>
            <person name="Kislichkina A."/>
            <person name="Dentovskaya S."/>
            <person name="Shaikhutdinov R."/>
            <person name="Ivanov S."/>
            <person name="Sizova A."/>
            <person name="Solomentsev V."/>
            <person name="Bogun A."/>
        </authorList>
    </citation>
    <scope>NUCLEOTIDE SEQUENCE</scope>
    <source>
        <strain evidence="2">SCPM-O-B-8025</strain>
    </source>
</reference>
<dbReference type="EMBL" id="JAASAN010000007">
    <property type="protein sequence ID" value="NIL28070.1"/>
    <property type="molecule type" value="Genomic_DNA"/>
</dbReference>